<sequence>MNVSKVFFVDSVSTYRSHKRSILDGVVELSNTFKTFTNVTSTISHIRHELNHPSVHFGNAARTALVRTLYPGRNHRNGRELSVQEIFQAAKRDSLEVGEGKLLRIIGT</sequence>
<accession>A0A4C1YRZ5</accession>
<keyword evidence="2" id="KW-1185">Reference proteome</keyword>
<evidence type="ECO:0000313" key="2">
    <source>
        <dbReference type="Proteomes" id="UP000299102"/>
    </source>
</evidence>
<organism evidence="1 2">
    <name type="scientific">Eumeta variegata</name>
    <name type="common">Bagworm moth</name>
    <name type="synonym">Eumeta japonica</name>
    <dbReference type="NCBI Taxonomy" id="151549"/>
    <lineage>
        <taxon>Eukaryota</taxon>
        <taxon>Metazoa</taxon>
        <taxon>Ecdysozoa</taxon>
        <taxon>Arthropoda</taxon>
        <taxon>Hexapoda</taxon>
        <taxon>Insecta</taxon>
        <taxon>Pterygota</taxon>
        <taxon>Neoptera</taxon>
        <taxon>Endopterygota</taxon>
        <taxon>Lepidoptera</taxon>
        <taxon>Glossata</taxon>
        <taxon>Ditrysia</taxon>
        <taxon>Tineoidea</taxon>
        <taxon>Psychidae</taxon>
        <taxon>Oiketicinae</taxon>
        <taxon>Eumeta</taxon>
    </lineage>
</organism>
<dbReference type="AlphaFoldDB" id="A0A4C1YRZ5"/>
<protein>
    <submittedName>
        <fullName evidence="1">Uncharacterized protein</fullName>
    </submittedName>
</protein>
<dbReference type="EMBL" id="BGZK01001397">
    <property type="protein sequence ID" value="GBP79026.1"/>
    <property type="molecule type" value="Genomic_DNA"/>
</dbReference>
<proteinExistence type="predicted"/>
<gene>
    <name evidence="1" type="ORF">EVAR_56641_1</name>
</gene>
<evidence type="ECO:0000313" key="1">
    <source>
        <dbReference type="EMBL" id="GBP79026.1"/>
    </source>
</evidence>
<name>A0A4C1YRZ5_EUMVA</name>
<comment type="caution">
    <text evidence="1">The sequence shown here is derived from an EMBL/GenBank/DDBJ whole genome shotgun (WGS) entry which is preliminary data.</text>
</comment>
<dbReference type="Proteomes" id="UP000299102">
    <property type="component" value="Unassembled WGS sequence"/>
</dbReference>
<reference evidence="1 2" key="1">
    <citation type="journal article" date="2019" name="Commun. Biol.">
        <title>The bagworm genome reveals a unique fibroin gene that provides high tensile strength.</title>
        <authorList>
            <person name="Kono N."/>
            <person name="Nakamura H."/>
            <person name="Ohtoshi R."/>
            <person name="Tomita M."/>
            <person name="Numata K."/>
            <person name="Arakawa K."/>
        </authorList>
    </citation>
    <scope>NUCLEOTIDE SEQUENCE [LARGE SCALE GENOMIC DNA]</scope>
</reference>